<accession>A0A7J5BP81</accession>
<dbReference type="AlphaFoldDB" id="A0A7J5BP81"/>
<dbReference type="InterPro" id="IPR015947">
    <property type="entry name" value="PUA-like_sf"/>
</dbReference>
<reference evidence="3 4" key="1">
    <citation type="submission" date="2019-09" db="EMBL/GenBank/DDBJ databases">
        <title>Phylogeny of genus Pseudoclavibacter and closely related genus.</title>
        <authorList>
            <person name="Li Y."/>
        </authorList>
    </citation>
    <scope>NUCLEOTIDE SEQUENCE [LARGE SCALE GENOMIC DNA]</scope>
    <source>
        <strain evidence="3 4">DSM 23821</strain>
    </source>
</reference>
<dbReference type="Gene3D" id="3.10.400.10">
    <property type="entry name" value="Sulfate adenylyltransferase"/>
    <property type="match status" value="1"/>
</dbReference>
<gene>
    <name evidence="3" type="ORF">F8O01_13280</name>
</gene>
<dbReference type="RefSeq" id="WP_158041444.1">
    <property type="nucleotide sequence ID" value="NZ_JACCFV010000001.1"/>
</dbReference>
<feature type="domain" description="ASCH" evidence="2">
    <location>
        <begin position="14"/>
        <end position="138"/>
    </location>
</feature>
<dbReference type="InterPro" id="IPR007374">
    <property type="entry name" value="ASCH_domain"/>
</dbReference>
<dbReference type="PANTHER" id="PTHR39203">
    <property type="entry name" value="CYTOPLASMIC PROTEIN-RELATED"/>
    <property type="match status" value="1"/>
</dbReference>
<sequence length="190" mass="20066">MHEPDHGHLPPVEFAFPGPLRDALVAAILDGGKTSTSALLAEYMQEGAPLPAPGTRGVVLDSDGNGVAVIETTDVDVVRLGDVPLRHAIDEGEGFRSVAEWRDAHLGFSRSPELVEALPGLVVDDDTLVVLERFGVVDVRVDAPRVLDQRLDTPHADTAHADTIRHPGDAERPGARDAGTGTDDGAARTP</sequence>
<dbReference type="InterPro" id="IPR009326">
    <property type="entry name" value="DUF984"/>
</dbReference>
<dbReference type="SUPFAM" id="SSF88697">
    <property type="entry name" value="PUA domain-like"/>
    <property type="match status" value="1"/>
</dbReference>
<evidence type="ECO:0000256" key="1">
    <source>
        <dbReference type="SAM" id="MobiDB-lite"/>
    </source>
</evidence>
<evidence type="ECO:0000313" key="4">
    <source>
        <dbReference type="Proteomes" id="UP000467240"/>
    </source>
</evidence>
<keyword evidence="4" id="KW-1185">Reference proteome</keyword>
<protein>
    <submittedName>
        <fullName evidence="3">ASCH domain-containing protein</fullName>
    </submittedName>
</protein>
<proteinExistence type="predicted"/>
<dbReference type="Pfam" id="PF04266">
    <property type="entry name" value="ASCH"/>
    <property type="match status" value="1"/>
</dbReference>
<evidence type="ECO:0000313" key="3">
    <source>
        <dbReference type="EMBL" id="KAB1654528.1"/>
    </source>
</evidence>
<feature type="region of interest" description="Disordered" evidence="1">
    <location>
        <begin position="152"/>
        <end position="190"/>
    </location>
</feature>
<feature type="compositionally biased region" description="Low complexity" evidence="1">
    <location>
        <begin position="176"/>
        <end position="190"/>
    </location>
</feature>
<dbReference type="SMART" id="SM01022">
    <property type="entry name" value="ASCH"/>
    <property type="match status" value="1"/>
</dbReference>
<comment type="caution">
    <text evidence="3">The sequence shown here is derived from an EMBL/GenBank/DDBJ whole genome shotgun (WGS) entry which is preliminary data.</text>
</comment>
<dbReference type="PANTHER" id="PTHR39203:SF1">
    <property type="entry name" value="CYTOPLASMIC PROTEIN"/>
    <property type="match status" value="1"/>
</dbReference>
<dbReference type="OrthoDB" id="9807542at2"/>
<organism evidence="3 4">
    <name type="scientific">Pseudoclavibacter chungangensis</name>
    <dbReference type="NCBI Taxonomy" id="587635"/>
    <lineage>
        <taxon>Bacteria</taxon>
        <taxon>Bacillati</taxon>
        <taxon>Actinomycetota</taxon>
        <taxon>Actinomycetes</taxon>
        <taxon>Micrococcales</taxon>
        <taxon>Microbacteriaceae</taxon>
        <taxon>Pseudoclavibacter</taxon>
    </lineage>
</organism>
<dbReference type="Proteomes" id="UP000467240">
    <property type="component" value="Unassembled WGS sequence"/>
</dbReference>
<name>A0A7J5BP81_9MICO</name>
<dbReference type="EMBL" id="WBJZ01000018">
    <property type="protein sequence ID" value="KAB1654528.1"/>
    <property type="molecule type" value="Genomic_DNA"/>
</dbReference>
<evidence type="ECO:0000259" key="2">
    <source>
        <dbReference type="SMART" id="SM01022"/>
    </source>
</evidence>
<feature type="compositionally biased region" description="Basic and acidic residues" evidence="1">
    <location>
        <begin position="152"/>
        <end position="175"/>
    </location>
</feature>